<feature type="domain" description="SMODS-associated and fused to various effectors" evidence="1">
    <location>
        <begin position="189"/>
        <end position="364"/>
    </location>
</feature>
<protein>
    <submittedName>
        <fullName evidence="2">SAVED domain-containing protein</fullName>
    </submittedName>
</protein>
<evidence type="ECO:0000313" key="3">
    <source>
        <dbReference type="Proteomes" id="UP001589795"/>
    </source>
</evidence>
<dbReference type="RefSeq" id="WP_265507269.1">
    <property type="nucleotide sequence ID" value="NZ_JAOTBE010000027.1"/>
</dbReference>
<evidence type="ECO:0000313" key="2">
    <source>
        <dbReference type="EMBL" id="MFC0201993.1"/>
    </source>
</evidence>
<dbReference type="NCBIfam" id="NF033611">
    <property type="entry name" value="SAVED"/>
    <property type="match status" value="1"/>
</dbReference>
<dbReference type="InterPro" id="IPR003615">
    <property type="entry name" value="HNH_nuc"/>
</dbReference>
<dbReference type="Pfam" id="PF18145">
    <property type="entry name" value="SAVED"/>
    <property type="match status" value="1"/>
</dbReference>
<accession>A0ABV6CMK8</accession>
<dbReference type="CDD" id="cd00085">
    <property type="entry name" value="HNHc"/>
    <property type="match status" value="1"/>
</dbReference>
<comment type="caution">
    <text evidence="2">The sequence shown here is derived from an EMBL/GenBank/DDBJ whole genome shotgun (WGS) entry which is preliminary data.</text>
</comment>
<organism evidence="2 3">
    <name type="scientific">Paracoccus rhizosphaerae</name>
    <dbReference type="NCBI Taxonomy" id="1133347"/>
    <lineage>
        <taxon>Bacteria</taxon>
        <taxon>Pseudomonadati</taxon>
        <taxon>Pseudomonadota</taxon>
        <taxon>Alphaproteobacteria</taxon>
        <taxon>Rhodobacterales</taxon>
        <taxon>Paracoccaceae</taxon>
        <taxon>Paracoccus</taxon>
    </lineage>
</organism>
<reference evidence="2 3" key="1">
    <citation type="submission" date="2024-09" db="EMBL/GenBank/DDBJ databases">
        <authorList>
            <person name="Sun Q."/>
            <person name="Mori K."/>
        </authorList>
    </citation>
    <scope>NUCLEOTIDE SEQUENCE [LARGE SCALE GENOMIC DNA]</scope>
    <source>
        <strain evidence="2 3">CCM 7904</strain>
    </source>
</reference>
<proteinExistence type="predicted"/>
<gene>
    <name evidence="2" type="ORF">ACFFIZ_17180</name>
</gene>
<sequence>MSRGRDATQPTRLVVWGRAAGRCQYTNCGEELAGDLITGDLAKNHAYLAHIIASNPDGPRGHPVLSHEKSDDPDNLMLLCDRHHREIDDKSKLDIYTVDVLIEMKRRNEERIARALKDPDAPLAHILRISSAVGDNETAIPRRACARAMTPQFVIADRHPIDISIRGMEHKDSDPAYYDIEMANLRRVYDREIRGRFRDGDLEHLAVFGFASIPVLMELGRLLSDLSGVTVFGRHREPQPGWGWPDDSPDLSFTRRKGSPKHKRVALKLAVSAEISDNRVRSVLGDDVSIWEIRSSEFGTNVLRNQSALSDYRKLVGRVFDEIKTEHGPDARLSVFPAVPTTCAIEFGRVWQAKAHPAFEIYDETPSGFVRRHRISSKPRT</sequence>
<dbReference type="Proteomes" id="UP001589795">
    <property type="component" value="Unassembled WGS sequence"/>
</dbReference>
<dbReference type="EMBL" id="JBHLWQ010000158">
    <property type="protein sequence ID" value="MFC0201993.1"/>
    <property type="molecule type" value="Genomic_DNA"/>
</dbReference>
<dbReference type="InterPro" id="IPR040836">
    <property type="entry name" value="SAVED"/>
</dbReference>
<keyword evidence="3" id="KW-1185">Reference proteome</keyword>
<name>A0ABV6CMK8_9RHOB</name>
<evidence type="ECO:0000259" key="1">
    <source>
        <dbReference type="Pfam" id="PF18145"/>
    </source>
</evidence>